<keyword evidence="5" id="KW-0998">Cell outer membrane</keyword>
<evidence type="ECO:0000259" key="6">
    <source>
        <dbReference type="Pfam" id="PF07980"/>
    </source>
</evidence>
<comment type="similarity">
    <text evidence="2">Belongs to the SusD family.</text>
</comment>
<dbReference type="Pfam" id="PF14322">
    <property type="entry name" value="SusD-like_3"/>
    <property type="match status" value="1"/>
</dbReference>
<organism evidence="8 9">
    <name type="scientific">Candidatus Cryptobacteroides intestinavium</name>
    <dbReference type="NCBI Taxonomy" id="2840766"/>
    <lineage>
        <taxon>Bacteria</taxon>
        <taxon>Pseudomonadati</taxon>
        <taxon>Bacteroidota</taxon>
        <taxon>Bacteroidia</taxon>
        <taxon>Bacteroidales</taxon>
        <taxon>Candidatus Cryptobacteroides</taxon>
    </lineage>
</organism>
<gene>
    <name evidence="8" type="ORF">IAC06_05930</name>
</gene>
<name>A0A9D9ERN7_9BACT</name>
<dbReference type="CDD" id="cd08977">
    <property type="entry name" value="SusD"/>
    <property type="match status" value="1"/>
</dbReference>
<evidence type="ECO:0000256" key="3">
    <source>
        <dbReference type="ARBA" id="ARBA00022729"/>
    </source>
</evidence>
<comment type="subcellular location">
    <subcellularLocation>
        <location evidence="1">Cell outer membrane</location>
    </subcellularLocation>
</comment>
<feature type="domain" description="RagB/SusD" evidence="6">
    <location>
        <begin position="370"/>
        <end position="500"/>
    </location>
</feature>
<evidence type="ECO:0000256" key="4">
    <source>
        <dbReference type="ARBA" id="ARBA00023136"/>
    </source>
</evidence>
<evidence type="ECO:0000256" key="1">
    <source>
        <dbReference type="ARBA" id="ARBA00004442"/>
    </source>
</evidence>
<evidence type="ECO:0000313" key="9">
    <source>
        <dbReference type="Proteomes" id="UP000823661"/>
    </source>
</evidence>
<dbReference type="InterPro" id="IPR012944">
    <property type="entry name" value="SusD_RagB_dom"/>
</dbReference>
<dbReference type="PROSITE" id="PS51257">
    <property type="entry name" value="PROKAR_LIPOPROTEIN"/>
    <property type="match status" value="1"/>
</dbReference>
<evidence type="ECO:0000313" key="8">
    <source>
        <dbReference type="EMBL" id="MBO8452404.1"/>
    </source>
</evidence>
<dbReference type="Gene3D" id="1.25.40.390">
    <property type="match status" value="1"/>
</dbReference>
<dbReference type="InterPro" id="IPR033985">
    <property type="entry name" value="SusD-like_N"/>
</dbReference>
<dbReference type="SUPFAM" id="SSF48452">
    <property type="entry name" value="TPR-like"/>
    <property type="match status" value="1"/>
</dbReference>
<keyword evidence="3" id="KW-0732">Signal</keyword>
<protein>
    <submittedName>
        <fullName evidence="8">RagB/SusD family nutrient uptake outer membrane protein</fullName>
    </submittedName>
</protein>
<reference evidence="8" key="1">
    <citation type="submission" date="2020-10" db="EMBL/GenBank/DDBJ databases">
        <authorList>
            <person name="Gilroy R."/>
        </authorList>
    </citation>
    <scope>NUCLEOTIDE SEQUENCE</scope>
    <source>
        <strain evidence="8">B1-20833</strain>
    </source>
</reference>
<dbReference type="AlphaFoldDB" id="A0A9D9ERN7"/>
<keyword evidence="4" id="KW-0472">Membrane</keyword>
<comment type="caution">
    <text evidence="8">The sequence shown here is derived from an EMBL/GenBank/DDBJ whole genome shotgun (WGS) entry which is preliminary data.</text>
</comment>
<dbReference type="Pfam" id="PF07980">
    <property type="entry name" value="SusD_RagB"/>
    <property type="match status" value="1"/>
</dbReference>
<dbReference type="Proteomes" id="UP000823661">
    <property type="component" value="Unassembled WGS sequence"/>
</dbReference>
<sequence>MKKTIFYTVSAISGILLAGGCGFLKEESQSEMIPQTTEDFSELLIGSGYPDNSGPDISFLSYLDDDCAQMLNLIKRMYGWSQEDNAYVTTVFEPDAYAGNEQTVTVSPYYQWQPDMSDFNGYQERINENASETVYYQFYQKIKGCNAVLDLIDGAIGTDDQRDRVKAEALAVRALLYFQLVNIYGEPYNYNKEALGVPLKLDSNLSNEPIARSTVAEVYENVLVPDLQEAARLMDPLPYIAGNYRINQPAIHILLSRVFLYMERYQECIDEVEKAMDYGIRVMNLTTEFNPADASGSDYNPLDYTNPEVLWLFGPSPRVDNVGYKLAMHDEFQALWDKENDIRYTMFELGNADFVAEGTDYDNSDYIITKPYGSLQLCQNIRTSEAVLNAMEANALLGNESDALAALNDFRATRITGYVDETLAGEDLLNAIRTERRKELCYEGHRWFDLRRQGMPEITHVYRAEQGGQSYVYTLRHNDPMYTIPLPNCLFDQNSALIQNESRNSGTRAGDPVIE</sequence>
<proteinExistence type="inferred from homology"/>
<reference evidence="8" key="2">
    <citation type="journal article" date="2021" name="PeerJ">
        <title>Extensive microbial diversity within the chicken gut microbiome revealed by metagenomics and culture.</title>
        <authorList>
            <person name="Gilroy R."/>
            <person name="Ravi A."/>
            <person name="Getino M."/>
            <person name="Pursley I."/>
            <person name="Horton D.L."/>
            <person name="Alikhan N.F."/>
            <person name="Baker D."/>
            <person name="Gharbi K."/>
            <person name="Hall N."/>
            <person name="Watson M."/>
            <person name="Adriaenssens E.M."/>
            <person name="Foster-Nyarko E."/>
            <person name="Jarju S."/>
            <person name="Secka A."/>
            <person name="Antonio M."/>
            <person name="Oren A."/>
            <person name="Chaudhuri R.R."/>
            <person name="La Ragione R."/>
            <person name="Hildebrand F."/>
            <person name="Pallen M.J."/>
        </authorList>
    </citation>
    <scope>NUCLEOTIDE SEQUENCE</scope>
    <source>
        <strain evidence="8">B1-20833</strain>
    </source>
</reference>
<evidence type="ECO:0000259" key="7">
    <source>
        <dbReference type="Pfam" id="PF14322"/>
    </source>
</evidence>
<accession>A0A9D9ERN7</accession>
<dbReference type="InterPro" id="IPR011990">
    <property type="entry name" value="TPR-like_helical_dom_sf"/>
</dbReference>
<dbReference type="EMBL" id="JADIMI010000059">
    <property type="protein sequence ID" value="MBO8452404.1"/>
    <property type="molecule type" value="Genomic_DNA"/>
</dbReference>
<evidence type="ECO:0000256" key="5">
    <source>
        <dbReference type="ARBA" id="ARBA00023237"/>
    </source>
</evidence>
<dbReference type="GO" id="GO:0009279">
    <property type="term" value="C:cell outer membrane"/>
    <property type="evidence" value="ECO:0007669"/>
    <property type="project" value="UniProtKB-SubCell"/>
</dbReference>
<feature type="domain" description="SusD-like N-terminal" evidence="7">
    <location>
        <begin position="92"/>
        <end position="260"/>
    </location>
</feature>
<evidence type="ECO:0000256" key="2">
    <source>
        <dbReference type="ARBA" id="ARBA00006275"/>
    </source>
</evidence>